<evidence type="ECO:0000256" key="5">
    <source>
        <dbReference type="ARBA" id="ARBA00022603"/>
    </source>
</evidence>
<comment type="similarity">
    <text evidence="9">Belongs to the methyltransferase superfamily. METTL18 family.</text>
</comment>
<organism evidence="11 12">
    <name type="scientific">Wickerhamiella sorbophila</name>
    <dbReference type="NCBI Taxonomy" id="45607"/>
    <lineage>
        <taxon>Eukaryota</taxon>
        <taxon>Fungi</taxon>
        <taxon>Dikarya</taxon>
        <taxon>Ascomycota</taxon>
        <taxon>Saccharomycotina</taxon>
        <taxon>Dipodascomycetes</taxon>
        <taxon>Dipodascales</taxon>
        <taxon>Trichomonascaceae</taxon>
        <taxon>Wickerhamiella</taxon>
    </lineage>
</organism>
<dbReference type="GO" id="GO:0005737">
    <property type="term" value="C:cytoplasm"/>
    <property type="evidence" value="ECO:0007669"/>
    <property type="project" value="UniProtKB-SubCell"/>
</dbReference>
<sequence>MFKFGFDEENQQEETSQSTQTDPAQLHDFSLLRQAAPRISYTGYAVPKTEITLPRRDFFDARYQLMGEDNLSESDQLLLGSEDVRKTVYEGGLKVWEGTGDLLEVLAEHSETSVIELGCGAGIPGCLQLYKALKANLSGRFVLADYNTSVLRLITMPNVVLAWLAATKGLEDKGEINLTAELIEECAADLAKRGVAVHFVSGGWSPQFVQLVGQPFDLVLASETIYSLDSIVAFTDVLAAVKGKLALVAAKKVYFGVGGGVIEFQRQLDKRQLSYHLVLETGSVGRVVLAVE</sequence>
<evidence type="ECO:0000256" key="10">
    <source>
        <dbReference type="SAM" id="MobiDB-lite"/>
    </source>
</evidence>
<reference evidence="11 12" key="1">
    <citation type="submission" date="2017-04" db="EMBL/GenBank/DDBJ databases">
        <title>Genome sequencing of [Candida] sorbophila.</title>
        <authorList>
            <person name="Ahn J.O."/>
        </authorList>
    </citation>
    <scope>NUCLEOTIDE SEQUENCE [LARGE SCALE GENOMIC DNA]</scope>
    <source>
        <strain evidence="11 12">DS02</strain>
    </source>
</reference>
<evidence type="ECO:0000256" key="9">
    <source>
        <dbReference type="ARBA" id="ARBA00038126"/>
    </source>
</evidence>
<keyword evidence="6 11" id="KW-0808">Transferase</keyword>
<proteinExistence type="inferred from homology"/>
<dbReference type="InterPro" id="IPR019410">
    <property type="entry name" value="Methyltransf_16"/>
</dbReference>
<keyword evidence="7" id="KW-0949">S-adenosyl-L-methionine</keyword>
<dbReference type="STRING" id="45607.A0A2T0FHE9"/>
<keyword evidence="8" id="KW-0539">Nucleus</keyword>
<evidence type="ECO:0000256" key="6">
    <source>
        <dbReference type="ARBA" id="ARBA00022679"/>
    </source>
</evidence>
<evidence type="ECO:0000313" key="12">
    <source>
        <dbReference type="Proteomes" id="UP000238350"/>
    </source>
</evidence>
<dbReference type="Proteomes" id="UP000238350">
    <property type="component" value="Unassembled WGS sequence"/>
</dbReference>
<dbReference type="AlphaFoldDB" id="A0A2T0FHE9"/>
<evidence type="ECO:0000256" key="1">
    <source>
        <dbReference type="ARBA" id="ARBA00004123"/>
    </source>
</evidence>
<name>A0A2T0FHE9_9ASCO</name>
<evidence type="ECO:0000256" key="2">
    <source>
        <dbReference type="ARBA" id="ARBA00004496"/>
    </source>
</evidence>
<dbReference type="EMBL" id="NDIQ01000021">
    <property type="protein sequence ID" value="PRT54410.1"/>
    <property type="molecule type" value="Genomic_DNA"/>
</dbReference>
<evidence type="ECO:0000256" key="4">
    <source>
        <dbReference type="ARBA" id="ARBA00022490"/>
    </source>
</evidence>
<keyword evidence="4" id="KW-0963">Cytoplasm</keyword>
<evidence type="ECO:0000256" key="3">
    <source>
        <dbReference type="ARBA" id="ARBA00012533"/>
    </source>
</evidence>
<dbReference type="GeneID" id="36515778"/>
<feature type="region of interest" description="Disordered" evidence="10">
    <location>
        <begin position="1"/>
        <end position="24"/>
    </location>
</feature>
<keyword evidence="12" id="KW-1185">Reference proteome</keyword>
<dbReference type="SUPFAM" id="SSF53335">
    <property type="entry name" value="S-adenosyl-L-methionine-dependent methyltransferases"/>
    <property type="match status" value="1"/>
</dbReference>
<dbReference type="Gene3D" id="3.40.50.150">
    <property type="entry name" value="Vaccinia Virus protein VP39"/>
    <property type="match status" value="1"/>
</dbReference>
<dbReference type="PANTHER" id="PTHR14614">
    <property type="entry name" value="HEPATOCELLULAR CARCINOMA-ASSOCIATED ANTIGEN"/>
    <property type="match status" value="1"/>
</dbReference>
<comment type="caution">
    <text evidence="11">The sequence shown here is derived from an EMBL/GenBank/DDBJ whole genome shotgun (WGS) entry which is preliminary data.</text>
</comment>
<gene>
    <name evidence="11" type="ORF">B9G98_02030</name>
</gene>
<accession>A0A2T0FHE9</accession>
<dbReference type="InterPro" id="IPR029063">
    <property type="entry name" value="SAM-dependent_MTases_sf"/>
</dbReference>
<dbReference type="RefSeq" id="XP_024664355.1">
    <property type="nucleotide sequence ID" value="XM_024808587.1"/>
</dbReference>
<comment type="subcellular location">
    <subcellularLocation>
        <location evidence="2">Cytoplasm</location>
    </subcellularLocation>
    <subcellularLocation>
        <location evidence="1">Nucleus</location>
    </subcellularLocation>
</comment>
<dbReference type="OrthoDB" id="1723750at2759"/>
<dbReference type="PANTHER" id="PTHR14614:SF39">
    <property type="entry name" value="HISTIDINE PROTEIN METHYLTRANSFERASE 1 HOMOLOG"/>
    <property type="match status" value="1"/>
</dbReference>
<dbReference type="GO" id="GO:0005634">
    <property type="term" value="C:nucleus"/>
    <property type="evidence" value="ECO:0007669"/>
    <property type="project" value="UniProtKB-SubCell"/>
</dbReference>
<evidence type="ECO:0000313" key="11">
    <source>
        <dbReference type="EMBL" id="PRT54410.1"/>
    </source>
</evidence>
<keyword evidence="5 11" id="KW-0489">Methyltransferase</keyword>
<dbReference type="GO" id="GO:0032259">
    <property type="term" value="P:methylation"/>
    <property type="evidence" value="ECO:0007669"/>
    <property type="project" value="UniProtKB-KW"/>
</dbReference>
<protein>
    <recommendedName>
        <fullName evidence="3">protein-histidine N-methyltransferase</fullName>
        <ecNumber evidence="3">2.1.1.85</ecNumber>
    </recommendedName>
</protein>
<evidence type="ECO:0000256" key="7">
    <source>
        <dbReference type="ARBA" id="ARBA00022691"/>
    </source>
</evidence>
<dbReference type="GO" id="GO:0018064">
    <property type="term" value="F:protein-L-histidine N-tele-methyltransferase activity"/>
    <property type="evidence" value="ECO:0007669"/>
    <property type="project" value="UniProtKB-EC"/>
</dbReference>
<dbReference type="EC" id="2.1.1.85" evidence="3"/>
<evidence type="ECO:0000256" key="8">
    <source>
        <dbReference type="ARBA" id="ARBA00023242"/>
    </source>
</evidence>